<dbReference type="Pfam" id="PF01512">
    <property type="entry name" value="Complex1_51K"/>
    <property type="match status" value="1"/>
</dbReference>
<dbReference type="EMBL" id="CM001377">
    <property type="protein sequence ID" value="EHM10713.1"/>
    <property type="molecule type" value="Genomic_DNA"/>
</dbReference>
<dbReference type="InterPro" id="IPR009051">
    <property type="entry name" value="Helical_ferredxn"/>
</dbReference>
<keyword evidence="11" id="KW-0830">Ubiquinone</keyword>
<organism evidence="11 12">
    <name type="scientific">Thermanaerovibrio velox DSM 12556</name>
    <dbReference type="NCBI Taxonomy" id="926567"/>
    <lineage>
        <taxon>Bacteria</taxon>
        <taxon>Thermotogati</taxon>
        <taxon>Synergistota</taxon>
        <taxon>Synergistia</taxon>
        <taxon>Synergistales</taxon>
        <taxon>Synergistaceae</taxon>
        <taxon>Thermanaerovibrio</taxon>
    </lineage>
</organism>
<dbReference type="SUPFAM" id="SSF142019">
    <property type="entry name" value="Nqo1 FMN-binding domain-like"/>
    <property type="match status" value="1"/>
</dbReference>
<feature type="domain" description="Soluble ligand binding" evidence="9">
    <location>
        <begin position="162"/>
        <end position="208"/>
    </location>
</feature>
<evidence type="ECO:0000259" key="8">
    <source>
        <dbReference type="Pfam" id="PF01512"/>
    </source>
</evidence>
<dbReference type="InterPro" id="IPR017900">
    <property type="entry name" value="4Fe4S_Fe_S_CS"/>
</dbReference>
<keyword evidence="12" id="KW-1185">Reference proteome</keyword>
<dbReference type="InterPro" id="IPR037225">
    <property type="entry name" value="Nuo51_FMN-bd_sf"/>
</dbReference>
<accession>H0UQ75</accession>
<evidence type="ECO:0000256" key="6">
    <source>
        <dbReference type="ARBA" id="ARBA00023004"/>
    </source>
</evidence>
<dbReference type="PROSITE" id="PS00198">
    <property type="entry name" value="4FE4S_FER_1"/>
    <property type="match status" value="1"/>
</dbReference>
<keyword evidence="3" id="KW-0479">Metal-binding</keyword>
<evidence type="ECO:0000259" key="9">
    <source>
        <dbReference type="Pfam" id="PF10531"/>
    </source>
</evidence>
<dbReference type="PIRSF" id="PIRSF036408">
    <property type="entry name" value="PduS_prd"/>
    <property type="match status" value="1"/>
</dbReference>
<dbReference type="InterPro" id="IPR010208">
    <property type="entry name" value="Ion_transpt_RnfC/RsxC"/>
</dbReference>
<feature type="domain" description="NADH-ubiquinone oxidoreductase 51kDa subunit FMN-binding" evidence="8">
    <location>
        <begin position="8"/>
        <end position="149"/>
    </location>
</feature>
<dbReference type="GO" id="GO:0009055">
    <property type="term" value="F:electron transfer activity"/>
    <property type="evidence" value="ECO:0007669"/>
    <property type="project" value="InterPro"/>
</dbReference>
<evidence type="ECO:0000256" key="7">
    <source>
        <dbReference type="ARBA" id="ARBA00023014"/>
    </source>
</evidence>
<evidence type="ECO:0000256" key="4">
    <source>
        <dbReference type="ARBA" id="ARBA00022737"/>
    </source>
</evidence>
<evidence type="ECO:0000256" key="1">
    <source>
        <dbReference type="ARBA" id="ARBA00022448"/>
    </source>
</evidence>
<name>H0UQ75_9BACT</name>
<keyword evidence="1" id="KW-0813">Transport</keyword>
<evidence type="ECO:0000256" key="5">
    <source>
        <dbReference type="ARBA" id="ARBA00022982"/>
    </source>
</evidence>
<sequence>MEDLLSRVREAGVVGAGGAGFPTHVKLKGGVEHLILNGAECEPLLEVDQHLAEAHGEELLEAMNLLVSRLGALEGILAFKGKYKGVLEVLGRGIGRYPKLRLHVLPNVYPAGDEQVLVYEATGRIVPEGGIPLEVGAVVINVETLYNVSRALEGLPVTHKYLTVCGEVARPSTIRVPVGVSFAQAVDVCGGAVVGDWVAVDGGPMMGRVVEDPSEPVVKTTKGIIVLPRDHPLVVSKMRKLPEMMRLAKTACCHCMLCTDLCPRYLLGHKLRPDKLMRLAAYNDTCEKDAMSTEAFLCCECGMCEVACVMGLQPWKLNRELKLRMSRQGIRNPHRSSPGEVNPFRRYRGFPTGKLLGRLGLGKYGAVHTDLREAVDFPWGKLVLKFKQHIGSPAVPLVSPGDTVSPGQLVARPEGEVSAGVHAPLAGVVVELLGDRMVIQVS</sequence>
<dbReference type="STRING" id="926567.TheveDRAFT_1595"/>
<protein>
    <submittedName>
        <fullName evidence="11">Putative NADH:ubiquinone oxidoreductase, subunit RnfC</fullName>
    </submittedName>
</protein>
<dbReference type="OrthoDB" id="9767754at2"/>
<feature type="domain" description="RnfC Barrel sandwich hybrid" evidence="10">
    <location>
        <begin position="381"/>
        <end position="432"/>
    </location>
</feature>
<dbReference type="PANTHER" id="PTHR43034:SF2">
    <property type="entry name" value="ION-TRANSLOCATING OXIDOREDUCTASE COMPLEX SUBUNIT C"/>
    <property type="match status" value="1"/>
</dbReference>
<keyword evidence="5" id="KW-0249">Electron transport</keyword>
<dbReference type="PANTHER" id="PTHR43034">
    <property type="entry name" value="ION-TRANSLOCATING OXIDOREDUCTASE COMPLEX SUBUNIT C"/>
    <property type="match status" value="1"/>
</dbReference>
<evidence type="ECO:0000259" key="10">
    <source>
        <dbReference type="Pfam" id="PF13375"/>
    </source>
</evidence>
<dbReference type="HOGENOM" id="CLU_010808_0_0_0"/>
<reference evidence="11 12" key="1">
    <citation type="submission" date="2011-10" db="EMBL/GenBank/DDBJ databases">
        <title>The Noncontiguous Finished genome of Thermanaerovibrio velox DSM 12556.</title>
        <authorList>
            <consortium name="US DOE Joint Genome Institute (JGI-PGF)"/>
            <person name="Lucas S."/>
            <person name="Copeland A."/>
            <person name="Lapidus A."/>
            <person name="Glavina del Rio T."/>
            <person name="Dalin E."/>
            <person name="Tice H."/>
            <person name="Bruce D."/>
            <person name="Goodwin L."/>
            <person name="Pitluck S."/>
            <person name="Peters L."/>
            <person name="Mikhailova N."/>
            <person name="Teshima H."/>
            <person name="Kyrpides N."/>
            <person name="Mavromatis K."/>
            <person name="Ivanova N."/>
            <person name="Markowitz V."/>
            <person name="Cheng J.-F."/>
            <person name="Hugenholtz P."/>
            <person name="Woyke T."/>
            <person name="Wu D."/>
            <person name="Spring S."/>
            <person name="Brambilla E.-M."/>
            <person name="Klenk H.-P."/>
            <person name="Eisen J.A."/>
        </authorList>
    </citation>
    <scope>NUCLEOTIDE SEQUENCE [LARGE SCALE GENOMIC DNA]</scope>
    <source>
        <strain evidence="11 12">DSM 12556</strain>
    </source>
</reference>
<dbReference type="InterPro" id="IPR011538">
    <property type="entry name" value="Nuo51_FMN-bd"/>
</dbReference>
<keyword evidence="4" id="KW-0677">Repeat</keyword>
<keyword evidence="6" id="KW-0408">Iron</keyword>
<dbReference type="eggNOG" id="COG4656">
    <property type="taxonomic scope" value="Bacteria"/>
</dbReference>
<dbReference type="Pfam" id="PF10531">
    <property type="entry name" value="SLBB"/>
    <property type="match status" value="1"/>
</dbReference>
<keyword evidence="7" id="KW-0411">Iron-sulfur</keyword>
<dbReference type="SUPFAM" id="SSF142984">
    <property type="entry name" value="Nqo1 middle domain-like"/>
    <property type="match status" value="1"/>
</dbReference>
<keyword evidence="2" id="KW-0004">4Fe-4S</keyword>
<gene>
    <name evidence="11" type="ORF">TheveDRAFT_1595</name>
</gene>
<dbReference type="Gene3D" id="3.40.50.11540">
    <property type="entry name" value="NADH-ubiquinone oxidoreductase 51kDa subunit"/>
    <property type="match status" value="1"/>
</dbReference>
<dbReference type="SUPFAM" id="SSF46548">
    <property type="entry name" value="alpha-helical ferredoxin"/>
    <property type="match status" value="1"/>
</dbReference>
<dbReference type="AlphaFoldDB" id="H0UQ75"/>
<evidence type="ECO:0000256" key="3">
    <source>
        <dbReference type="ARBA" id="ARBA00022723"/>
    </source>
</evidence>
<dbReference type="Pfam" id="PF13534">
    <property type="entry name" value="Fer4_17"/>
    <property type="match status" value="1"/>
</dbReference>
<evidence type="ECO:0000313" key="11">
    <source>
        <dbReference type="EMBL" id="EHM10713.1"/>
    </source>
</evidence>
<evidence type="ECO:0000256" key="2">
    <source>
        <dbReference type="ARBA" id="ARBA00022485"/>
    </source>
</evidence>
<evidence type="ECO:0000313" key="12">
    <source>
        <dbReference type="Proteomes" id="UP000005730"/>
    </source>
</evidence>
<dbReference type="Gene3D" id="1.10.1060.10">
    <property type="entry name" value="Alpha-helical ferredoxin"/>
    <property type="match status" value="1"/>
</dbReference>
<dbReference type="Pfam" id="PF13375">
    <property type="entry name" value="RnfC_N"/>
    <property type="match status" value="1"/>
</dbReference>
<dbReference type="Proteomes" id="UP000005730">
    <property type="component" value="Chromosome"/>
</dbReference>
<dbReference type="GO" id="GO:0046872">
    <property type="term" value="F:metal ion binding"/>
    <property type="evidence" value="ECO:0007669"/>
    <property type="project" value="UniProtKB-KW"/>
</dbReference>
<dbReference type="GO" id="GO:0051539">
    <property type="term" value="F:4 iron, 4 sulfur cluster binding"/>
    <property type="evidence" value="ECO:0007669"/>
    <property type="project" value="UniProtKB-KW"/>
</dbReference>
<dbReference type="InterPro" id="IPR026902">
    <property type="entry name" value="RnfC_N"/>
</dbReference>
<dbReference type="RefSeq" id="WP_006584208.1">
    <property type="nucleotide sequence ID" value="NZ_CM001377.1"/>
</dbReference>
<proteinExistence type="predicted"/>
<dbReference type="GO" id="GO:0016020">
    <property type="term" value="C:membrane"/>
    <property type="evidence" value="ECO:0007669"/>
    <property type="project" value="InterPro"/>
</dbReference>
<dbReference type="InterPro" id="IPR019554">
    <property type="entry name" value="Soluble_ligand-bd"/>
</dbReference>
<dbReference type="InterPro" id="IPR017054">
    <property type="entry name" value="PduS"/>
</dbReference>